<dbReference type="CDD" id="cd10524">
    <property type="entry name" value="SET_Suv4-20-like"/>
    <property type="match status" value="1"/>
</dbReference>
<evidence type="ECO:0000256" key="10">
    <source>
        <dbReference type="ARBA" id="ARBA00022853"/>
    </source>
</evidence>
<feature type="compositionally biased region" description="Acidic residues" evidence="15">
    <location>
        <begin position="259"/>
        <end position="275"/>
    </location>
</feature>
<keyword evidence="7" id="KW-0489">Methyltransferase</keyword>
<feature type="compositionally biased region" description="Polar residues" evidence="15">
    <location>
        <begin position="355"/>
        <end position="379"/>
    </location>
</feature>
<keyword evidence="18" id="KW-1185">Reference proteome</keyword>
<dbReference type="EC" id="2.1.1.372" evidence="12"/>
<evidence type="ECO:0000256" key="5">
    <source>
        <dbReference type="ARBA" id="ARBA00015413"/>
    </source>
</evidence>
<evidence type="ECO:0000256" key="4">
    <source>
        <dbReference type="ARBA" id="ARBA00014232"/>
    </source>
</evidence>
<dbReference type="InterPro" id="IPR001214">
    <property type="entry name" value="SET_dom"/>
</dbReference>
<dbReference type="InterPro" id="IPR041938">
    <property type="entry name" value="Hist-Lys_N-MTase_N"/>
</dbReference>
<evidence type="ECO:0000256" key="14">
    <source>
        <dbReference type="ARBA" id="ARBA00048081"/>
    </source>
</evidence>
<organism evidence="17 18">
    <name type="scientific">Aulographum hederae CBS 113979</name>
    <dbReference type="NCBI Taxonomy" id="1176131"/>
    <lineage>
        <taxon>Eukaryota</taxon>
        <taxon>Fungi</taxon>
        <taxon>Dikarya</taxon>
        <taxon>Ascomycota</taxon>
        <taxon>Pezizomycotina</taxon>
        <taxon>Dothideomycetes</taxon>
        <taxon>Pleosporomycetidae</taxon>
        <taxon>Aulographales</taxon>
        <taxon>Aulographaceae</taxon>
    </lineage>
</organism>
<dbReference type="InterPro" id="IPR039977">
    <property type="entry name" value="Suv4-20/Set9"/>
</dbReference>
<gene>
    <name evidence="17" type="ORF">K402DRAFT_377274</name>
</gene>
<dbReference type="GO" id="GO:0005634">
    <property type="term" value="C:nucleus"/>
    <property type="evidence" value="ECO:0007669"/>
    <property type="project" value="UniProtKB-SubCell"/>
</dbReference>
<comment type="subcellular location">
    <subcellularLocation>
        <location evidence="3">Chromosome</location>
    </subcellularLocation>
    <subcellularLocation>
        <location evidence="2">Nucleus</location>
    </subcellularLocation>
</comment>
<evidence type="ECO:0000313" key="17">
    <source>
        <dbReference type="EMBL" id="KAF1986640.1"/>
    </source>
</evidence>
<comment type="catalytic activity">
    <reaction evidence="14">
        <text>L-lysyl(20)-[histone H4] + 3 S-adenosyl-L-methionine = N(6),N(6),N(6)-trimethyl-L-lysyl(20)-[histone H4] + 3 S-adenosyl-L-homocysteine + 3 H(+)</text>
        <dbReference type="Rhea" id="RHEA:64456"/>
        <dbReference type="Rhea" id="RHEA-COMP:15554"/>
        <dbReference type="Rhea" id="RHEA-COMP:15998"/>
        <dbReference type="ChEBI" id="CHEBI:15378"/>
        <dbReference type="ChEBI" id="CHEBI:29969"/>
        <dbReference type="ChEBI" id="CHEBI:57856"/>
        <dbReference type="ChEBI" id="CHEBI:59789"/>
        <dbReference type="ChEBI" id="CHEBI:61961"/>
        <dbReference type="EC" id="2.1.1.372"/>
    </reaction>
</comment>
<dbReference type="OrthoDB" id="6627536at2759"/>
<evidence type="ECO:0000256" key="11">
    <source>
        <dbReference type="ARBA" id="ARBA00023242"/>
    </source>
</evidence>
<keyword evidence="8" id="KW-0808">Transferase</keyword>
<dbReference type="GO" id="GO:0140943">
    <property type="term" value="F:histone H4K20 trimethyltransferase activity"/>
    <property type="evidence" value="ECO:0007669"/>
    <property type="project" value="UniProtKB-EC"/>
</dbReference>
<evidence type="ECO:0000256" key="8">
    <source>
        <dbReference type="ARBA" id="ARBA00022679"/>
    </source>
</evidence>
<dbReference type="SMART" id="SM00317">
    <property type="entry name" value="SET"/>
    <property type="match status" value="1"/>
</dbReference>
<sequence length="725" mass="81168">MALKEALEKKGGLTLARLASYDDLITDALVDRVYYWTSIRKNHGRYTPARGLGDEEVASILRTTIVEDKDPIKATEQILQLGGLRRFHDRLATEDEKEHFQKHLRKYVNIYMPDCKFEVDTTNRYTKVTHEASVTARRDITKGEIIKYLSGVQVAMTKEEEKNLDLTRRDFSIVMSSRKKTPSLFLGPARFANHDCEANSRLSTRGPHGMQVVAVRDIEVGEEITVSYGDDYFGEDNCECLCHSCEMKRVNGWDPNPPSDDESDEENDGDEEEKEEPNSTPLPVEVETTESYSFRRKRKYPITPNEVSGASTPADATPSNSRKRKLDFKEVKSGLSTPVDASSRSSKRARLTGMIVSQSAKGTPRSKGTSADLPTSSIESEGPAMSALRSRRARRVSQMIQPLLQPEQSESDAPSPQEHVWSPGPGSQSTDATSINDEVVVASPRKPVVLEQEITVKTTVVITEPSSPADNESELSSLSSDEEFDEATKTIIRKKKTRLTRSHVRTLKAAARNSSTPLPTIESLSQPLAHNKNPKLRMPGDYTLNPALLTQRYSRWVNCTVCDADFVQEEAFQTRAACPRCERHSKIYGYRWPKTEKSGRNDMEERIKDHRMIHRFLAPEAEKGVRKGKRGGLEGLIRERSGKSESVVEKVVEVVSKKRGTVKETSSRQETTVRVKGQWGGRRVKGQKVGQESRVVQDSRVSKRASVTGRAGKGATGTRRSRRTI</sequence>
<keyword evidence="10" id="KW-0156">Chromatin regulator</keyword>
<keyword evidence="11" id="KW-0539">Nucleus</keyword>
<dbReference type="Gene3D" id="1.10.10.1700">
    <property type="entry name" value="Histone-lysine N-methyltransferase"/>
    <property type="match status" value="1"/>
</dbReference>
<feature type="compositionally biased region" description="Basic and acidic residues" evidence="15">
    <location>
        <begin position="662"/>
        <end position="673"/>
    </location>
</feature>
<evidence type="ECO:0000256" key="9">
    <source>
        <dbReference type="ARBA" id="ARBA00022691"/>
    </source>
</evidence>
<dbReference type="Proteomes" id="UP000800041">
    <property type="component" value="Unassembled WGS sequence"/>
</dbReference>
<dbReference type="PROSITE" id="PS50280">
    <property type="entry name" value="SET"/>
    <property type="match status" value="1"/>
</dbReference>
<feature type="compositionally biased region" description="Polar residues" evidence="15">
    <location>
        <begin position="334"/>
        <end position="344"/>
    </location>
</feature>
<evidence type="ECO:0000256" key="7">
    <source>
        <dbReference type="ARBA" id="ARBA00022603"/>
    </source>
</evidence>
<dbReference type="PROSITE" id="PS51567">
    <property type="entry name" value="SAM_MT43_SUVAR420_1"/>
    <property type="match status" value="1"/>
</dbReference>
<evidence type="ECO:0000313" key="18">
    <source>
        <dbReference type="Proteomes" id="UP000800041"/>
    </source>
</evidence>
<feature type="domain" description="SET" evidence="16">
    <location>
        <begin position="115"/>
        <end position="229"/>
    </location>
</feature>
<evidence type="ECO:0000256" key="3">
    <source>
        <dbReference type="ARBA" id="ARBA00004286"/>
    </source>
</evidence>
<protein>
    <recommendedName>
        <fullName evidence="5">Histone-lysine N-methyltransferase SET9</fullName>
        <ecNumber evidence="12">2.1.1.372</ecNumber>
    </recommendedName>
    <alternativeName>
        <fullName evidence="4">Histone-lysine N-methyltransferase set9</fullName>
    </alternativeName>
    <alternativeName>
        <fullName evidence="13">SET domain protein 9</fullName>
    </alternativeName>
</protein>
<dbReference type="InterPro" id="IPR025783">
    <property type="entry name" value="Set9_fungi"/>
</dbReference>
<dbReference type="Gene3D" id="2.170.270.10">
    <property type="entry name" value="SET domain"/>
    <property type="match status" value="1"/>
</dbReference>
<evidence type="ECO:0000256" key="12">
    <source>
        <dbReference type="ARBA" id="ARBA00024057"/>
    </source>
</evidence>
<dbReference type="PANTHER" id="PTHR12977">
    <property type="entry name" value="SUPPRESSOR OF VARIEGATION 4-20-RELATED"/>
    <property type="match status" value="1"/>
</dbReference>
<proteinExistence type="predicted"/>
<feature type="region of interest" description="Disordered" evidence="15">
    <location>
        <begin position="252"/>
        <end position="432"/>
    </location>
</feature>
<feature type="region of interest" description="Disordered" evidence="15">
    <location>
        <begin position="662"/>
        <end position="725"/>
    </location>
</feature>
<dbReference type="Pfam" id="PF00856">
    <property type="entry name" value="SET"/>
    <property type="match status" value="1"/>
</dbReference>
<evidence type="ECO:0000256" key="15">
    <source>
        <dbReference type="SAM" id="MobiDB-lite"/>
    </source>
</evidence>
<keyword evidence="9" id="KW-0949">S-adenosyl-L-methionine</keyword>
<evidence type="ECO:0000256" key="2">
    <source>
        <dbReference type="ARBA" id="ARBA00004123"/>
    </source>
</evidence>
<dbReference type="InterPro" id="IPR046341">
    <property type="entry name" value="SET_dom_sf"/>
</dbReference>
<dbReference type="SUPFAM" id="SSF82199">
    <property type="entry name" value="SET domain"/>
    <property type="match status" value="1"/>
</dbReference>
<evidence type="ECO:0000256" key="13">
    <source>
        <dbReference type="ARBA" id="ARBA00030653"/>
    </source>
</evidence>
<keyword evidence="6" id="KW-0158">Chromosome</keyword>
<evidence type="ECO:0000256" key="6">
    <source>
        <dbReference type="ARBA" id="ARBA00022454"/>
    </source>
</evidence>
<dbReference type="AlphaFoldDB" id="A0A6G1H0U1"/>
<accession>A0A6G1H0U1</accession>
<dbReference type="GO" id="GO:0005694">
    <property type="term" value="C:chromosome"/>
    <property type="evidence" value="ECO:0007669"/>
    <property type="project" value="UniProtKB-SubCell"/>
</dbReference>
<dbReference type="EMBL" id="ML977156">
    <property type="protein sequence ID" value="KAF1986640.1"/>
    <property type="molecule type" value="Genomic_DNA"/>
</dbReference>
<evidence type="ECO:0000256" key="1">
    <source>
        <dbReference type="ARBA" id="ARBA00001984"/>
    </source>
</evidence>
<name>A0A6G1H0U1_9PEZI</name>
<comment type="function">
    <text evidence="1">Histone methyltransferase that trimethylates 'Lys-20' of histone H4 to form H4K20me3.</text>
</comment>
<dbReference type="GO" id="GO:0032259">
    <property type="term" value="P:methylation"/>
    <property type="evidence" value="ECO:0007669"/>
    <property type="project" value="UniProtKB-KW"/>
</dbReference>
<dbReference type="PANTHER" id="PTHR12977:SF4">
    <property type="entry name" value="HISTONE-LYSINE N-METHYLTRANSFERASE KMT5B"/>
    <property type="match status" value="1"/>
</dbReference>
<evidence type="ECO:0000259" key="16">
    <source>
        <dbReference type="PROSITE" id="PS50280"/>
    </source>
</evidence>
<reference evidence="17" key="1">
    <citation type="journal article" date="2020" name="Stud. Mycol.">
        <title>101 Dothideomycetes genomes: a test case for predicting lifestyles and emergence of pathogens.</title>
        <authorList>
            <person name="Haridas S."/>
            <person name="Albert R."/>
            <person name="Binder M."/>
            <person name="Bloem J."/>
            <person name="Labutti K."/>
            <person name="Salamov A."/>
            <person name="Andreopoulos B."/>
            <person name="Baker S."/>
            <person name="Barry K."/>
            <person name="Bills G."/>
            <person name="Bluhm B."/>
            <person name="Cannon C."/>
            <person name="Castanera R."/>
            <person name="Culley D."/>
            <person name="Daum C."/>
            <person name="Ezra D."/>
            <person name="Gonzalez J."/>
            <person name="Henrissat B."/>
            <person name="Kuo A."/>
            <person name="Liang C."/>
            <person name="Lipzen A."/>
            <person name="Lutzoni F."/>
            <person name="Magnuson J."/>
            <person name="Mondo S."/>
            <person name="Nolan M."/>
            <person name="Ohm R."/>
            <person name="Pangilinan J."/>
            <person name="Park H.-J."/>
            <person name="Ramirez L."/>
            <person name="Alfaro M."/>
            <person name="Sun H."/>
            <person name="Tritt A."/>
            <person name="Yoshinaga Y."/>
            <person name="Zwiers L.-H."/>
            <person name="Turgeon B."/>
            <person name="Goodwin S."/>
            <person name="Spatafora J."/>
            <person name="Crous P."/>
            <person name="Grigoriev I."/>
        </authorList>
    </citation>
    <scope>NUCLEOTIDE SEQUENCE</scope>
    <source>
        <strain evidence="17">CBS 113979</strain>
    </source>
</reference>